<comment type="caution">
    <text evidence="1">The sequence shown here is derived from an EMBL/GenBank/DDBJ whole genome shotgun (WGS) entry which is preliminary data.</text>
</comment>
<dbReference type="AlphaFoldDB" id="A0A3M0G848"/>
<keyword evidence="2" id="KW-1185">Reference proteome</keyword>
<dbReference type="Proteomes" id="UP000281985">
    <property type="component" value="Unassembled WGS sequence"/>
</dbReference>
<protein>
    <submittedName>
        <fullName evidence="1">Sensor of ECF-type sigma factor</fullName>
    </submittedName>
</protein>
<dbReference type="OrthoDB" id="675330at2"/>
<evidence type="ECO:0000313" key="2">
    <source>
        <dbReference type="Proteomes" id="UP000281985"/>
    </source>
</evidence>
<reference evidence="1 2" key="1">
    <citation type="submission" date="2018-10" db="EMBL/GenBank/DDBJ databases">
        <title>Dokdonia luteus sp. nov., isolated from sea water.</title>
        <authorList>
            <person name="Zhou L.Y."/>
            <person name="Du Z.J."/>
        </authorList>
    </citation>
    <scope>NUCLEOTIDE SEQUENCE [LARGE SCALE GENOMIC DNA]</scope>
    <source>
        <strain evidence="1 2">SH27</strain>
    </source>
</reference>
<dbReference type="EMBL" id="REFV01000004">
    <property type="protein sequence ID" value="RMB61084.1"/>
    <property type="molecule type" value="Genomic_DNA"/>
</dbReference>
<name>A0A3M0G848_9FLAO</name>
<dbReference type="RefSeq" id="WP_121916818.1">
    <property type="nucleotide sequence ID" value="NZ_REFV01000004.1"/>
</dbReference>
<organism evidence="1 2">
    <name type="scientific">Dokdonia sinensis</name>
    <dbReference type="NCBI Taxonomy" id="2479847"/>
    <lineage>
        <taxon>Bacteria</taxon>
        <taxon>Pseudomonadati</taxon>
        <taxon>Bacteroidota</taxon>
        <taxon>Flavobacteriia</taxon>
        <taxon>Flavobacteriales</taxon>
        <taxon>Flavobacteriaceae</taxon>
        <taxon>Dokdonia</taxon>
    </lineage>
</organism>
<gene>
    <name evidence="1" type="ORF">EAX61_06305</name>
</gene>
<sequence>MKLKMLILAVFITASLAAQEDRKEKIKALKVAHISQELELTPKQAQEFWPIYNVYEAKMDKIRDTERTMMRSLKEDWEQLSETQAKDALRTILKADQDKNSARETLITQLKNTLSSKKTLVLLKAEEDFKRKLIKQLRGDRKGSRPDRN</sequence>
<evidence type="ECO:0000313" key="1">
    <source>
        <dbReference type="EMBL" id="RMB61084.1"/>
    </source>
</evidence>
<proteinExistence type="predicted"/>
<accession>A0A3M0G848</accession>